<feature type="transmembrane region" description="Helical" evidence="1">
    <location>
        <begin position="12"/>
        <end position="31"/>
    </location>
</feature>
<sequence>MPERLADLFKGWRGTVLVLTIAIALAASLAIRRHQQEAACEDVSQRVVLADGSISRTTKKVCE</sequence>
<dbReference type="Proteomes" id="UP001142610">
    <property type="component" value="Unassembled WGS sequence"/>
</dbReference>
<keyword evidence="3" id="KW-1185">Reference proteome</keyword>
<organism evidence="2 3">
    <name type="scientific">Parvularcula maris</name>
    <dbReference type="NCBI Taxonomy" id="2965077"/>
    <lineage>
        <taxon>Bacteria</taxon>
        <taxon>Pseudomonadati</taxon>
        <taxon>Pseudomonadota</taxon>
        <taxon>Alphaproteobacteria</taxon>
        <taxon>Parvularculales</taxon>
        <taxon>Parvularculaceae</taxon>
        <taxon>Parvularcula</taxon>
    </lineage>
</organism>
<evidence type="ECO:0000256" key="1">
    <source>
        <dbReference type="SAM" id="Phobius"/>
    </source>
</evidence>
<keyword evidence="1" id="KW-1133">Transmembrane helix</keyword>
<reference evidence="2" key="1">
    <citation type="submission" date="2022-07" db="EMBL/GenBank/DDBJ databases">
        <title>Parvularcula maris sp. nov., an algicidal bacterium isolated from seawater.</title>
        <authorList>
            <person name="Li F."/>
        </authorList>
    </citation>
    <scope>NUCLEOTIDE SEQUENCE</scope>
    <source>
        <strain evidence="2">BGMRC 0090</strain>
    </source>
</reference>
<dbReference type="EMBL" id="JANIBC010000001">
    <property type="protein sequence ID" value="MCQ8184016.1"/>
    <property type="molecule type" value="Genomic_DNA"/>
</dbReference>
<name>A0A9X2L6T1_9PROT</name>
<keyword evidence="1" id="KW-0472">Membrane</keyword>
<accession>A0A9X2L6T1</accession>
<comment type="caution">
    <text evidence="2">The sequence shown here is derived from an EMBL/GenBank/DDBJ whole genome shotgun (WGS) entry which is preliminary data.</text>
</comment>
<proteinExistence type="predicted"/>
<evidence type="ECO:0000313" key="2">
    <source>
        <dbReference type="EMBL" id="MCQ8184016.1"/>
    </source>
</evidence>
<keyword evidence="1" id="KW-0812">Transmembrane</keyword>
<evidence type="ECO:0000313" key="3">
    <source>
        <dbReference type="Proteomes" id="UP001142610"/>
    </source>
</evidence>
<dbReference type="AlphaFoldDB" id="A0A9X2L6T1"/>
<dbReference type="RefSeq" id="WP_256617821.1">
    <property type="nucleotide sequence ID" value="NZ_JANIBC010000001.1"/>
</dbReference>
<protein>
    <submittedName>
        <fullName evidence="2">Uncharacterized protein</fullName>
    </submittedName>
</protein>
<gene>
    <name evidence="2" type="ORF">NOG11_01320</name>
</gene>